<comment type="caution">
    <text evidence="2">The sequence shown here is derived from an EMBL/GenBank/DDBJ whole genome shotgun (WGS) entry which is preliminary data.</text>
</comment>
<dbReference type="OrthoDB" id="47853at2759"/>
<feature type="region of interest" description="Disordered" evidence="1">
    <location>
        <begin position="542"/>
        <end position="682"/>
    </location>
</feature>
<feature type="compositionally biased region" description="Low complexity" evidence="1">
    <location>
        <begin position="1171"/>
        <end position="1186"/>
    </location>
</feature>
<dbReference type="eggNOG" id="ENOG502RZVU">
    <property type="taxonomic scope" value="Eukaryota"/>
</dbReference>
<feature type="compositionally biased region" description="Polar residues" evidence="1">
    <location>
        <begin position="12"/>
        <end position="25"/>
    </location>
</feature>
<dbReference type="Gene3D" id="3.40.50.150">
    <property type="entry name" value="Vaccinia Virus protein VP39"/>
    <property type="match status" value="1"/>
</dbReference>
<feature type="compositionally biased region" description="Polar residues" evidence="1">
    <location>
        <begin position="104"/>
        <end position="113"/>
    </location>
</feature>
<protein>
    <recommendedName>
        <fullName evidence="4">DOT1 domain-containing protein</fullName>
    </recommendedName>
</protein>
<evidence type="ECO:0000313" key="2">
    <source>
        <dbReference type="EMBL" id="EJK45331.1"/>
    </source>
</evidence>
<feature type="region of interest" description="Disordered" evidence="1">
    <location>
        <begin position="1078"/>
        <end position="1263"/>
    </location>
</feature>
<feature type="region of interest" description="Disordered" evidence="1">
    <location>
        <begin position="1"/>
        <end position="158"/>
    </location>
</feature>
<feature type="region of interest" description="Disordered" evidence="1">
    <location>
        <begin position="2280"/>
        <end position="2326"/>
    </location>
</feature>
<feature type="compositionally biased region" description="Basic and acidic residues" evidence="1">
    <location>
        <begin position="1251"/>
        <end position="1263"/>
    </location>
</feature>
<evidence type="ECO:0008006" key="4">
    <source>
        <dbReference type="Google" id="ProtNLM"/>
    </source>
</evidence>
<feature type="region of interest" description="Disordered" evidence="1">
    <location>
        <begin position="1567"/>
        <end position="1587"/>
    </location>
</feature>
<evidence type="ECO:0000256" key="1">
    <source>
        <dbReference type="SAM" id="MobiDB-lite"/>
    </source>
</evidence>
<sequence>MPGPKGLGLKNKASTQRGKQKQQQGEAGRRVGRPCKRPWGGNQWTAARERRVRSRTETNGVDGLACSHGDEEPRQARQASVKSPRPKGLVLARAGGRVKGVESNLGSNHPARSSTKENYDAPLPPPSKETTARPALDGDNGKTIYAPADEGTARKRPNYEAASAFDRTGADLITAKLSAAQDSRSNWSSFQRRRYRGKSPPAGTNNEGLLPLKETAASLVPDGKGEGIDAPAVEQTAREKPHRGDGAEAFDRAGADLLAAKLPAAQDPSWSDALKYDDSTEGFEFGGGDSGFNLLEERGGLQASSSGERSRLPPGDERTTYVSTSERNAHRKPNSSVEAAALDEPDLNAKAPSLSISSAQKDSNSSWLWERDESPRKLSTVATGRKPQASPLRPTNRPPSCGGEAAALSSAQEDCGSNLLSSFQRRRKLGKSTREELPPPTTGRKPPLPRASSPRPSDGSSLSYPLLASGLDTQLDASDEGAPGLDTQLDTSGEGDRSSPADVGSEGMDDGRAAAAAMALDRAGTNVTAAVISLTQNDDLVSSWSSSQLPAREQSPPVASQSNPPPSPLRLAGLPLSSTPLAPGPGAQLDANDTGEEVEQSSTDEAPTLRPADGLPDGFIASRAPGPNTQLDGNGTGGEGEQSNAGSAGGSEGLPERIRLGADGDRQPHEGDGDADENDVGPRIDTETIFQDVEAEIDAVTARFNLPAEKRNELVDEAYRIVQKITGDIGGNGQGAAMYGEMIKSSCHRAIDYLVEHAGLGPDSCFIDIGCGRAKPNLHVASYGGVRFSYGIELDRCRVFLANSILKVLMKAAQSDPNMKAITNISLQQGDISDALCLDPFTHVWMFDVAKIAKRFNNSTTAQYLISCKKEALIIHECGFDVRLIKHLPTSMTSSGEGHELYIYKRVNKIVGHGGTDEVCGVKCDPLWSRRFGQVNSGAEAVFEQLIGDIEEFCAFDPVKQRDERNRPIYYEAEDWREPGKKKKSAKQPKAKASATKKKTKAKADRKSISVNTQRFLGGSTATTWSCPKCTLVNPIGTVGLQTYNMVSGMPIQVPRGYIDLSIITKAVRGSPDLDLSHQAGLHSGSGPVGMPPDNMTLSECTRSANATKPKTTSGQQVGQPAGADDDANRIAARAPRRRLRLADRPPGLQPHGIRRSRGRRADGLRPREQAAAGPTTASPRAAPPASRDDARPARGRGAAGVPLTCPPARRGSTDAVGRDAGQRGGAPRPPPAPLPAREDTSPARRLAGRQQERLNDRDHDMTEIRHHDRVDHDLARARPRRVGATMLSSLAGYSPKRLVADRISRSLADYFDVDPDSITADLIRDANVSLAGVSVRRRTVARDPADGRAVVLGGRLGRAELSWAWDLSSALVRDVRLAVDGVRVSLTLEDRDGAAPGSSDDGDDHAGAGHLGPSAPVENPESDWKAGYLRQIVDHLTLIVDDVEISIETGGGRVVLRADDIRLRTTERGGGADAPLEQTLALGSVRGHVESAPGPGPGTLPLVDDFGYEATVRRFAGRRFDGLLSGLAVDGVESSRSAVRVHAGREQARALGRLRGLLLGFADGGAPAEDASDEGDHEPESCGSSSSVFALPFRSYEVVLTDDDGDSTKLRADGCTINYCTDGSKLQLECARGLHIDDVPLSTDARWIADLVANSAFLEPAAGDCERVDGESFFESEGGGDGHGDDRVYILTASEESLLKLGGKLASISASHAPSRKAAAPASPWSVEIAGTVVLRRAAPTTDGHELSMRNPKYWQLSGEDYFTVESACVKSRTGARLLDLASVRCSKAVAGGLGTMDVAVATAEGHLPMCTFSCEGARLKCKIDEDISTSSSSFLPLGITEASLSIERVDKLVYEDNFELTSPMANATVRIGEGSVDIDCDRIVATYLGKMETGPDSESPSAPTIDLAVPICLAARHIELEDLDGSHKVSFSKVGAKLSNLADASSQALEMEVALVHCERGADQASFRGVSLLARPSPKFFHAKLKETLFRLETKGIGLDDSVPAEGEGQADAGALGVQLALIGLIVEGDSTAAECPRISISCKLDRGGADGVPTAHNLGVALESARVSAAVNSLLGSDNQRSPSAIKLPFASVSKFDLTLHCRGGPVGIDDATISCEPFSGSERATSDHVVDHYAAIVRRRAPYLLIAKTNVAGVNVADSASMIAGKVVTSTSVIGATVGVVSRDMVGSALTQGKESRGASATDKYQFGDFSRGVVSSLSSSSVTGAASTAGSYASENRVRLAGATGSAAGMVAGAALLGPVGLVAGSVLGGSAARSTTKAVSGDPTESGGAGAQGGRNSRSNESAAAGGNDRQGYKFGKGGS</sequence>
<feature type="compositionally biased region" description="Polar residues" evidence="1">
    <location>
        <begin position="180"/>
        <end position="190"/>
    </location>
</feature>
<feature type="compositionally biased region" description="Basic and acidic residues" evidence="1">
    <location>
        <begin position="308"/>
        <end position="319"/>
    </location>
</feature>
<feature type="compositionally biased region" description="Pro residues" evidence="1">
    <location>
        <begin position="438"/>
        <end position="449"/>
    </location>
</feature>
<feature type="region of interest" description="Disordered" evidence="1">
    <location>
        <begin position="1391"/>
        <end position="1421"/>
    </location>
</feature>
<dbReference type="InterPro" id="IPR029063">
    <property type="entry name" value="SAM-dependent_MTases_sf"/>
</dbReference>
<name>K0R910_THAOC</name>
<dbReference type="EMBL" id="AGNL01048596">
    <property type="protein sequence ID" value="EJK45331.1"/>
    <property type="molecule type" value="Genomic_DNA"/>
</dbReference>
<organism evidence="2 3">
    <name type="scientific">Thalassiosira oceanica</name>
    <name type="common">Marine diatom</name>
    <dbReference type="NCBI Taxonomy" id="159749"/>
    <lineage>
        <taxon>Eukaryota</taxon>
        <taxon>Sar</taxon>
        <taxon>Stramenopiles</taxon>
        <taxon>Ochrophyta</taxon>
        <taxon>Bacillariophyta</taxon>
        <taxon>Coscinodiscophyceae</taxon>
        <taxon>Thalassiosirophycidae</taxon>
        <taxon>Thalassiosirales</taxon>
        <taxon>Thalassiosiraceae</taxon>
        <taxon>Thalassiosira</taxon>
    </lineage>
</organism>
<reference evidence="2 3" key="1">
    <citation type="journal article" date="2012" name="Genome Biol.">
        <title>Genome and low-iron response of an oceanic diatom adapted to chronic iron limitation.</title>
        <authorList>
            <person name="Lommer M."/>
            <person name="Specht M."/>
            <person name="Roy A.S."/>
            <person name="Kraemer L."/>
            <person name="Andreson R."/>
            <person name="Gutowska M.A."/>
            <person name="Wolf J."/>
            <person name="Bergner S.V."/>
            <person name="Schilhabel M.B."/>
            <person name="Klostermeier U.C."/>
            <person name="Beiko R.G."/>
            <person name="Rosenstiel P."/>
            <person name="Hippler M."/>
            <person name="Laroche J."/>
        </authorList>
    </citation>
    <scope>NUCLEOTIDE SEQUENCE [LARGE SCALE GENOMIC DNA]</scope>
    <source>
        <strain evidence="2 3">CCMP1005</strain>
    </source>
</reference>
<gene>
    <name evidence="2" type="ORF">THAOC_36056</name>
</gene>
<feature type="region of interest" description="Disordered" evidence="1">
    <location>
        <begin position="180"/>
        <end position="510"/>
    </location>
</feature>
<keyword evidence="3" id="KW-1185">Reference proteome</keyword>
<feature type="compositionally biased region" description="Basic residues" evidence="1">
    <location>
        <begin position="980"/>
        <end position="1001"/>
    </location>
</feature>
<feature type="compositionally biased region" description="Basic and acidic residues" evidence="1">
    <location>
        <begin position="236"/>
        <end position="254"/>
    </location>
</feature>
<dbReference type="OMA" id="YASENRV"/>
<accession>K0R910</accession>
<evidence type="ECO:0000313" key="3">
    <source>
        <dbReference type="Proteomes" id="UP000266841"/>
    </source>
</evidence>
<feature type="region of interest" description="Disordered" evidence="1">
    <location>
        <begin position="971"/>
        <end position="1007"/>
    </location>
</feature>
<feature type="compositionally biased region" description="Basic and acidic residues" evidence="1">
    <location>
        <begin position="1160"/>
        <end position="1169"/>
    </location>
</feature>
<proteinExistence type="predicted"/>
<dbReference type="SUPFAM" id="SSF53335">
    <property type="entry name" value="S-adenosyl-L-methionine-dependent methyltransferases"/>
    <property type="match status" value="1"/>
</dbReference>
<feature type="compositionally biased region" description="Polar residues" evidence="1">
    <location>
        <begin position="354"/>
        <end position="367"/>
    </location>
</feature>
<feature type="compositionally biased region" description="Polar residues" evidence="1">
    <location>
        <begin position="1096"/>
        <end position="1119"/>
    </location>
</feature>
<feature type="compositionally biased region" description="Basic and acidic residues" evidence="1">
    <location>
        <begin position="654"/>
        <end position="672"/>
    </location>
</feature>
<feature type="compositionally biased region" description="Low complexity" evidence="1">
    <location>
        <begin position="450"/>
        <end position="463"/>
    </location>
</feature>
<dbReference type="Proteomes" id="UP000266841">
    <property type="component" value="Unassembled WGS sequence"/>
</dbReference>